<sequence length="169" mass="17813">MAPARYGHCAVFLVAALALDAVGLVLVLVGAVGHPTLEGQSFEDFLVLTGSLLLFLSLLCWLFWYSGNLGGVPSKELPLGTRLSPSPSPSPSRSRASLLRLAAKLSERLSQRRRPATWTAPAPSLTKSLGPPAKASRTAAAARPGGPVELGSLPRAVPQEKRATQERLV</sequence>
<feature type="compositionally biased region" description="Low complexity" evidence="1">
    <location>
        <begin position="130"/>
        <end position="147"/>
    </location>
</feature>
<feature type="region of interest" description="Disordered" evidence="1">
    <location>
        <begin position="110"/>
        <end position="169"/>
    </location>
</feature>
<evidence type="ECO:0000313" key="3">
    <source>
        <dbReference type="Proteomes" id="UP001652642"/>
    </source>
</evidence>
<organism evidence="3 4">
    <name type="scientific">Pogona vitticeps</name>
    <name type="common">central bearded dragon</name>
    <dbReference type="NCBI Taxonomy" id="103695"/>
    <lineage>
        <taxon>Eukaryota</taxon>
        <taxon>Metazoa</taxon>
        <taxon>Chordata</taxon>
        <taxon>Craniata</taxon>
        <taxon>Vertebrata</taxon>
        <taxon>Euteleostomi</taxon>
        <taxon>Lepidosauria</taxon>
        <taxon>Squamata</taxon>
        <taxon>Bifurcata</taxon>
        <taxon>Unidentata</taxon>
        <taxon>Episquamata</taxon>
        <taxon>Toxicofera</taxon>
        <taxon>Iguania</taxon>
        <taxon>Acrodonta</taxon>
        <taxon>Agamidae</taxon>
        <taxon>Amphibolurinae</taxon>
        <taxon>Pogona</taxon>
    </lineage>
</organism>
<dbReference type="PANTHER" id="PTHR28613:SF2">
    <property type="entry name" value="TRANSMEMBRANE PROTEIN 238-LIKE"/>
    <property type="match status" value="1"/>
</dbReference>
<feature type="transmembrane region" description="Helical" evidence="2">
    <location>
        <begin position="45"/>
        <end position="65"/>
    </location>
</feature>
<evidence type="ECO:0000256" key="2">
    <source>
        <dbReference type="SAM" id="Phobius"/>
    </source>
</evidence>
<feature type="region of interest" description="Disordered" evidence="1">
    <location>
        <begin position="76"/>
        <end position="96"/>
    </location>
</feature>
<reference evidence="3" key="1">
    <citation type="submission" date="2025-05" db="UniProtKB">
        <authorList>
            <consortium name="RefSeq"/>
        </authorList>
    </citation>
    <scope>NUCLEOTIDE SEQUENCE [LARGE SCALE GENOMIC DNA]</scope>
</reference>
<dbReference type="RefSeq" id="XP_020652018.2">
    <property type="nucleotide sequence ID" value="XM_020796359.2"/>
</dbReference>
<keyword evidence="2" id="KW-0812">Transmembrane</keyword>
<keyword evidence="3" id="KW-1185">Reference proteome</keyword>
<dbReference type="CTD" id="100289255"/>
<keyword evidence="2" id="KW-0472">Membrane</keyword>
<evidence type="ECO:0000256" key="1">
    <source>
        <dbReference type="SAM" id="MobiDB-lite"/>
    </source>
</evidence>
<dbReference type="OrthoDB" id="9047238at2759"/>
<dbReference type="Pfam" id="PF15125">
    <property type="entry name" value="TMEM238"/>
    <property type="match status" value="1"/>
</dbReference>
<dbReference type="GeneID" id="110080446"/>
<feature type="transmembrane region" description="Helical" evidence="2">
    <location>
        <begin position="12"/>
        <end position="33"/>
    </location>
</feature>
<feature type="compositionally biased region" description="Basic and acidic residues" evidence="1">
    <location>
        <begin position="158"/>
        <end position="169"/>
    </location>
</feature>
<dbReference type="AlphaFoldDB" id="A0A6J0TWN9"/>
<evidence type="ECO:0000313" key="4">
    <source>
        <dbReference type="RefSeq" id="XP_020652018.2"/>
    </source>
</evidence>
<dbReference type="InParanoid" id="A0A6J0TWN9"/>
<gene>
    <name evidence="4" type="primary">TMEM238L</name>
</gene>
<proteinExistence type="predicted"/>
<feature type="compositionally biased region" description="Low complexity" evidence="1">
    <location>
        <begin position="77"/>
        <end position="96"/>
    </location>
</feature>
<dbReference type="PANTHER" id="PTHR28613">
    <property type="entry name" value="SI:CH211-232M10.4-RELATED"/>
    <property type="match status" value="1"/>
</dbReference>
<name>A0A6J0TWN9_9SAUR</name>
<protein>
    <submittedName>
        <fullName evidence="4">Transmembrane protein 238-like</fullName>
    </submittedName>
</protein>
<keyword evidence="2" id="KW-1133">Transmembrane helix</keyword>
<accession>A0A6J0TWN9</accession>
<reference evidence="4" key="2">
    <citation type="submission" date="2025-08" db="UniProtKB">
        <authorList>
            <consortium name="RefSeq"/>
        </authorList>
    </citation>
    <scope>IDENTIFICATION</scope>
</reference>
<dbReference type="InterPro" id="IPR029365">
    <property type="entry name" value="TMEM238"/>
</dbReference>
<dbReference type="Proteomes" id="UP001652642">
    <property type="component" value="Chromosome 2"/>
</dbReference>
<dbReference type="KEGG" id="pvt:110080446"/>